<accession>A0A9W8MAZ6</accession>
<name>A0A9W8MAZ6_9AGAR</name>
<dbReference type="AlphaFoldDB" id="A0A9W8MAZ6"/>
<dbReference type="OrthoDB" id="10512327at2759"/>
<feature type="non-terminal residue" evidence="2">
    <location>
        <position position="294"/>
    </location>
</feature>
<dbReference type="Proteomes" id="UP001140091">
    <property type="component" value="Unassembled WGS sequence"/>
</dbReference>
<keyword evidence="3" id="KW-1185">Reference proteome</keyword>
<organism evidence="2 3">
    <name type="scientific">Candolleomyces eurysporus</name>
    <dbReference type="NCBI Taxonomy" id="2828524"/>
    <lineage>
        <taxon>Eukaryota</taxon>
        <taxon>Fungi</taxon>
        <taxon>Dikarya</taxon>
        <taxon>Basidiomycota</taxon>
        <taxon>Agaricomycotina</taxon>
        <taxon>Agaricomycetes</taxon>
        <taxon>Agaricomycetidae</taxon>
        <taxon>Agaricales</taxon>
        <taxon>Agaricineae</taxon>
        <taxon>Psathyrellaceae</taxon>
        <taxon>Candolleomyces</taxon>
    </lineage>
</organism>
<evidence type="ECO:0000313" key="3">
    <source>
        <dbReference type="Proteomes" id="UP001140091"/>
    </source>
</evidence>
<sequence length="294" mass="33518">MPLPTPHEPSDRLSPDNPFNPPLRLAHGQNLLNTPPSRVQAPFNELLARSPILDRVAKSTLEHNSQSFADKQTKSTPIARRAFKQDPKRDDHKEDVGTNVGPIIGLKDNGAWACSLYLHLVDDSRIDDFLEFLEKKKNTLTVPTLLDYYPQEPHRREDSLQSYIKLFNLILACFVLKLKNIEKLKHLDELRNFEFALREAINTHQTNLPHKDQYPTTLVSRPDVSVRADGPSFQAPESKQGKDALIVGFSNMSSFKEMKLEKQLAGSVKDQNLQVSVYVRYVDSRYHLHQFANG</sequence>
<protein>
    <submittedName>
        <fullName evidence="2">Uncharacterized protein</fullName>
    </submittedName>
</protein>
<feature type="region of interest" description="Disordered" evidence="1">
    <location>
        <begin position="1"/>
        <end position="38"/>
    </location>
</feature>
<dbReference type="EMBL" id="JANBPK010001521">
    <property type="protein sequence ID" value="KAJ2922029.1"/>
    <property type="molecule type" value="Genomic_DNA"/>
</dbReference>
<reference evidence="2" key="1">
    <citation type="submission" date="2022-06" db="EMBL/GenBank/DDBJ databases">
        <title>Genome Sequence of Candolleomyces eurysporus.</title>
        <authorList>
            <person name="Buettner E."/>
        </authorList>
    </citation>
    <scope>NUCLEOTIDE SEQUENCE</scope>
    <source>
        <strain evidence="2">VTCC 930004</strain>
    </source>
</reference>
<feature type="region of interest" description="Disordered" evidence="1">
    <location>
        <begin position="63"/>
        <end position="96"/>
    </location>
</feature>
<feature type="compositionally biased region" description="Basic and acidic residues" evidence="1">
    <location>
        <begin position="83"/>
        <end position="96"/>
    </location>
</feature>
<comment type="caution">
    <text evidence="2">The sequence shown here is derived from an EMBL/GenBank/DDBJ whole genome shotgun (WGS) entry which is preliminary data.</text>
</comment>
<evidence type="ECO:0000256" key="1">
    <source>
        <dbReference type="SAM" id="MobiDB-lite"/>
    </source>
</evidence>
<feature type="compositionally biased region" description="Polar residues" evidence="1">
    <location>
        <begin position="63"/>
        <end position="76"/>
    </location>
</feature>
<evidence type="ECO:0000313" key="2">
    <source>
        <dbReference type="EMBL" id="KAJ2922029.1"/>
    </source>
</evidence>
<proteinExistence type="predicted"/>
<gene>
    <name evidence="2" type="ORF">H1R20_g15063</name>
</gene>